<dbReference type="InterPro" id="IPR051327">
    <property type="entry name" value="MATE_MepA_subfamily"/>
</dbReference>
<keyword evidence="4 6" id="KW-1133">Transmembrane helix</keyword>
<evidence type="ECO:0000256" key="1">
    <source>
        <dbReference type="ARBA" id="ARBA00004651"/>
    </source>
</evidence>
<comment type="subcellular location">
    <subcellularLocation>
        <location evidence="1">Cell membrane</location>
        <topology evidence="1">Multi-pass membrane protein</topology>
    </subcellularLocation>
</comment>
<protein>
    <submittedName>
        <fullName evidence="7">Polysaccharide biosynthesis C-terminal domain-containing protein</fullName>
    </submittedName>
</protein>
<gene>
    <name evidence="7" type="ORF">H8717_07980</name>
</gene>
<name>A0ABR7NJE9_9FIRM</name>
<evidence type="ECO:0000313" key="8">
    <source>
        <dbReference type="Proteomes" id="UP000658131"/>
    </source>
</evidence>
<feature type="transmembrane region" description="Helical" evidence="6">
    <location>
        <begin position="389"/>
        <end position="408"/>
    </location>
</feature>
<evidence type="ECO:0000256" key="5">
    <source>
        <dbReference type="ARBA" id="ARBA00023136"/>
    </source>
</evidence>
<feature type="transmembrane region" description="Helical" evidence="6">
    <location>
        <begin position="165"/>
        <end position="188"/>
    </location>
</feature>
<keyword evidence="3 6" id="KW-0812">Transmembrane</keyword>
<keyword evidence="8" id="KW-1185">Reference proteome</keyword>
<comment type="caution">
    <text evidence="7">The sequence shown here is derived from an EMBL/GenBank/DDBJ whole genome shotgun (WGS) entry which is preliminary data.</text>
</comment>
<dbReference type="EMBL" id="JACRTB010000010">
    <property type="protein sequence ID" value="MBC8576340.1"/>
    <property type="molecule type" value="Genomic_DNA"/>
</dbReference>
<keyword evidence="5 6" id="KW-0472">Membrane</keyword>
<dbReference type="PANTHER" id="PTHR43823:SF3">
    <property type="entry name" value="MULTIDRUG EXPORT PROTEIN MEPA"/>
    <property type="match status" value="1"/>
</dbReference>
<evidence type="ECO:0000256" key="4">
    <source>
        <dbReference type="ARBA" id="ARBA00022989"/>
    </source>
</evidence>
<evidence type="ECO:0000256" key="2">
    <source>
        <dbReference type="ARBA" id="ARBA00022475"/>
    </source>
</evidence>
<sequence>MIGLSCYILADTFFIARGCGAAGLTALNLALPAYSLMHGLGLMVGMGGATRYAIAQAGDRTARQNVFSHALFLAALMSVPFLAAGLAAPRPFAALLGADGAVIGMTVEYLRTLLLFAPAYFLNNLVLAFLRNDGAPRLAMAAMLSGSIANIFLDYLFIFPLGMGMFGAALATGIAPCIGLAVQSLHFLRGKNGFSPRRTLPDVRQALGILSLGASSFVLELSSGVVLLTFNMLLLRISGNVGVAAYGVVANIALVVIALFTGVAQGMQPVLSGCFSRGEHGSAALVYRAAVVTALVLAAAAWLLGSLFAGPVVSLFNREGDRELARLAVSGIRIYFVSFPFAGINIVTAAAMSAVVRPREGFLISILRGLVVMLPMAAGLAALFGTAGVWASVPAAEAVVLLLLPLIFRMGSKAGPDFSPLD</sequence>
<feature type="transmembrane region" description="Helical" evidence="6">
    <location>
        <begin position="31"/>
        <end position="54"/>
    </location>
</feature>
<feature type="transmembrane region" description="Helical" evidence="6">
    <location>
        <begin position="243"/>
        <end position="264"/>
    </location>
</feature>
<evidence type="ECO:0000256" key="3">
    <source>
        <dbReference type="ARBA" id="ARBA00022692"/>
    </source>
</evidence>
<feature type="transmembrane region" description="Helical" evidence="6">
    <location>
        <begin position="332"/>
        <end position="355"/>
    </location>
</feature>
<dbReference type="InterPro" id="IPR002528">
    <property type="entry name" value="MATE_fam"/>
</dbReference>
<evidence type="ECO:0000313" key="7">
    <source>
        <dbReference type="EMBL" id="MBC8576340.1"/>
    </source>
</evidence>
<evidence type="ECO:0000256" key="6">
    <source>
        <dbReference type="SAM" id="Phobius"/>
    </source>
</evidence>
<proteinExistence type="predicted"/>
<feature type="transmembrane region" description="Helical" evidence="6">
    <location>
        <begin position="109"/>
        <end position="130"/>
    </location>
</feature>
<reference evidence="7 8" key="1">
    <citation type="submission" date="2020-08" db="EMBL/GenBank/DDBJ databases">
        <title>Genome public.</title>
        <authorList>
            <person name="Liu C."/>
            <person name="Sun Q."/>
        </authorList>
    </citation>
    <scope>NUCLEOTIDE SEQUENCE [LARGE SCALE GENOMIC DNA]</scope>
    <source>
        <strain evidence="7 8">BX1</strain>
    </source>
</reference>
<dbReference type="Pfam" id="PF01554">
    <property type="entry name" value="MatE"/>
    <property type="match status" value="2"/>
</dbReference>
<feature type="transmembrane region" description="Helical" evidence="6">
    <location>
        <begin position="209"/>
        <end position="237"/>
    </location>
</feature>
<dbReference type="PANTHER" id="PTHR43823">
    <property type="entry name" value="SPORULATION PROTEIN YKVU"/>
    <property type="match status" value="1"/>
</dbReference>
<dbReference type="Proteomes" id="UP000658131">
    <property type="component" value="Unassembled WGS sequence"/>
</dbReference>
<feature type="transmembrane region" description="Helical" evidence="6">
    <location>
        <begin position="66"/>
        <end position="89"/>
    </location>
</feature>
<feature type="transmembrane region" description="Helical" evidence="6">
    <location>
        <begin position="362"/>
        <end position="383"/>
    </location>
</feature>
<keyword evidence="2" id="KW-1003">Cell membrane</keyword>
<feature type="transmembrane region" description="Helical" evidence="6">
    <location>
        <begin position="285"/>
        <end position="312"/>
    </location>
</feature>
<organism evidence="7 8">
    <name type="scientific">Yanshouia hominis</name>
    <dbReference type="NCBI Taxonomy" id="2763673"/>
    <lineage>
        <taxon>Bacteria</taxon>
        <taxon>Bacillati</taxon>
        <taxon>Bacillota</taxon>
        <taxon>Clostridia</taxon>
        <taxon>Eubacteriales</taxon>
        <taxon>Oscillospiraceae</taxon>
        <taxon>Yanshouia</taxon>
    </lineage>
</organism>
<feature type="transmembrane region" description="Helical" evidence="6">
    <location>
        <begin position="137"/>
        <end position="159"/>
    </location>
</feature>
<accession>A0ABR7NJE9</accession>